<name>A0ABN9TRI0_9DINO</name>
<reference evidence="1" key="1">
    <citation type="submission" date="2023-10" db="EMBL/GenBank/DDBJ databases">
        <authorList>
            <person name="Chen Y."/>
            <person name="Shah S."/>
            <person name="Dougan E. K."/>
            <person name="Thang M."/>
            <person name="Chan C."/>
        </authorList>
    </citation>
    <scope>NUCLEOTIDE SEQUENCE [LARGE SCALE GENOMIC DNA]</scope>
</reference>
<protein>
    <submittedName>
        <fullName evidence="1">Uncharacterized protein</fullName>
    </submittedName>
</protein>
<evidence type="ECO:0000313" key="1">
    <source>
        <dbReference type="EMBL" id="CAK0848751.1"/>
    </source>
</evidence>
<sequence length="140" mass="15509">MRQDLPMQEHLNLAVRHSALGRHDVGGLLGFDAHPESLKAVTPECQRHRDGLDEKRGPRTRPAWKTRWEKIKEQRGQAHAADDGARDNEAAASLFTRAMMCVCATGDRFDGHAEGRSDGEEAEGVVAELQTARLAQATWD</sequence>
<organism evidence="1 2">
    <name type="scientific">Prorocentrum cordatum</name>
    <dbReference type="NCBI Taxonomy" id="2364126"/>
    <lineage>
        <taxon>Eukaryota</taxon>
        <taxon>Sar</taxon>
        <taxon>Alveolata</taxon>
        <taxon>Dinophyceae</taxon>
        <taxon>Prorocentrales</taxon>
        <taxon>Prorocentraceae</taxon>
        <taxon>Prorocentrum</taxon>
    </lineage>
</organism>
<proteinExistence type="predicted"/>
<gene>
    <name evidence="1" type="ORF">PCOR1329_LOCUS41627</name>
</gene>
<dbReference type="EMBL" id="CAUYUJ010015006">
    <property type="protein sequence ID" value="CAK0848751.1"/>
    <property type="molecule type" value="Genomic_DNA"/>
</dbReference>
<comment type="caution">
    <text evidence="1">The sequence shown here is derived from an EMBL/GenBank/DDBJ whole genome shotgun (WGS) entry which is preliminary data.</text>
</comment>
<evidence type="ECO:0000313" key="2">
    <source>
        <dbReference type="Proteomes" id="UP001189429"/>
    </source>
</evidence>
<keyword evidence="2" id="KW-1185">Reference proteome</keyword>
<dbReference type="Proteomes" id="UP001189429">
    <property type="component" value="Unassembled WGS sequence"/>
</dbReference>
<accession>A0ABN9TRI0</accession>